<dbReference type="Proteomes" id="UP000799776">
    <property type="component" value="Unassembled WGS sequence"/>
</dbReference>
<dbReference type="Pfam" id="PF00394">
    <property type="entry name" value="Cu-oxidase"/>
    <property type="match status" value="1"/>
</dbReference>
<evidence type="ECO:0000259" key="5">
    <source>
        <dbReference type="Pfam" id="PF00394"/>
    </source>
</evidence>
<evidence type="ECO:0000256" key="4">
    <source>
        <dbReference type="ARBA" id="ARBA00023008"/>
    </source>
</evidence>
<keyword evidence="9" id="KW-1185">Reference proteome</keyword>
<protein>
    <submittedName>
        <fullName evidence="8">Multicopper oxidase</fullName>
    </submittedName>
</protein>
<dbReference type="InterPro" id="IPR011707">
    <property type="entry name" value="Cu-oxidase-like_N"/>
</dbReference>
<gene>
    <name evidence="8" type="ORF">K490DRAFT_49842</name>
</gene>
<proteinExistence type="inferred from homology"/>
<dbReference type="PROSITE" id="PS00080">
    <property type="entry name" value="MULTICOPPER_OXIDASE2"/>
    <property type="match status" value="1"/>
</dbReference>
<dbReference type="GO" id="GO:0005507">
    <property type="term" value="F:copper ion binding"/>
    <property type="evidence" value="ECO:0007669"/>
    <property type="project" value="InterPro"/>
</dbReference>
<feature type="domain" description="Plastocyanin-like" evidence="5">
    <location>
        <begin position="139"/>
        <end position="301"/>
    </location>
</feature>
<dbReference type="CDD" id="cd13901">
    <property type="entry name" value="CuRO_3_MaLCC_like"/>
    <property type="match status" value="1"/>
</dbReference>
<dbReference type="PROSITE" id="PS00079">
    <property type="entry name" value="MULTICOPPER_OXIDASE1"/>
    <property type="match status" value="1"/>
</dbReference>
<dbReference type="PANTHER" id="PTHR11709">
    <property type="entry name" value="MULTI-COPPER OXIDASE"/>
    <property type="match status" value="1"/>
</dbReference>
<evidence type="ECO:0000256" key="1">
    <source>
        <dbReference type="ARBA" id="ARBA00010609"/>
    </source>
</evidence>
<accession>A0A9P4HR91</accession>
<dbReference type="FunFam" id="2.60.40.420:FF:000021">
    <property type="entry name" value="Extracellular dihydrogeodin oxidase/laccase"/>
    <property type="match status" value="1"/>
</dbReference>
<evidence type="ECO:0000259" key="7">
    <source>
        <dbReference type="Pfam" id="PF07732"/>
    </source>
</evidence>
<comment type="similarity">
    <text evidence="1">Belongs to the multicopper oxidase family.</text>
</comment>
<name>A0A9P4HR91_9PEZI</name>
<dbReference type="CDD" id="cd13854">
    <property type="entry name" value="CuRO_1_MaLCC_like"/>
    <property type="match status" value="1"/>
</dbReference>
<dbReference type="Pfam" id="PF07732">
    <property type="entry name" value="Cu-oxidase_3"/>
    <property type="match status" value="1"/>
</dbReference>
<evidence type="ECO:0000256" key="3">
    <source>
        <dbReference type="ARBA" id="ARBA00023002"/>
    </source>
</evidence>
<keyword evidence="2" id="KW-0479">Metal-binding</keyword>
<comment type="caution">
    <text evidence="8">The sequence shown here is derived from an EMBL/GenBank/DDBJ whole genome shotgun (WGS) entry which is preliminary data.</text>
</comment>
<evidence type="ECO:0000259" key="6">
    <source>
        <dbReference type="Pfam" id="PF07731"/>
    </source>
</evidence>
<dbReference type="InterPro" id="IPR033138">
    <property type="entry name" value="Cu_oxidase_CS"/>
</dbReference>
<sequence>MPDTGVTRTYDFTLSYDNISPDGVQKLGLLINGQYPGPTIEANWGDWIEVTVHNQLTNEGTALHWHGLLQKETQWMDGVPGVAQCPIPPGQSFTYRFRADLFGTSWYHSHYSAQYVGGSVGPMVIYGPRTEDYDIDLGPIMLNDWYHSAYYPLVEQTMAPASENQPIVQSDNILISGHGTFDCSKTTLPCVPNAGLAKFQFQSGKTHRLRLMNTGAESILKFSIDEHTMTVIANDYVPLNPYNTTAVTLGVGQRTDVLVTADLDSTSAVFMRANAGPGLAAGGCNSNNPEASQAMAVIYYEDANTTVIPTSSPQSDAELTYCGNDDLSLTTPLQELAPVTDAATTQEVHISYRSNGTHNLFYMGEETYRADYNDAILLSANQGDLQFPAQSNVYDFGSNATVNLVVYNHFPAEHPMHMHGHNYWVLAEGTGRWNGRITNPHNPQRRDVQILQPGSQHGPPSYIVVQITQDNPGIWPFHCHIAWHVSGGLYMNLLERKEDITGLKIPGQMAQTCSDWADYTNSMAPDQIDSGL</sequence>
<reference evidence="8" key="1">
    <citation type="journal article" date="2020" name="Stud. Mycol.">
        <title>101 Dothideomycetes genomes: a test case for predicting lifestyles and emergence of pathogens.</title>
        <authorList>
            <person name="Haridas S."/>
            <person name="Albert R."/>
            <person name="Binder M."/>
            <person name="Bloem J."/>
            <person name="Labutti K."/>
            <person name="Salamov A."/>
            <person name="Andreopoulos B."/>
            <person name="Baker S."/>
            <person name="Barry K."/>
            <person name="Bills G."/>
            <person name="Bluhm B."/>
            <person name="Cannon C."/>
            <person name="Castanera R."/>
            <person name="Culley D."/>
            <person name="Daum C."/>
            <person name="Ezra D."/>
            <person name="Gonzalez J."/>
            <person name="Henrissat B."/>
            <person name="Kuo A."/>
            <person name="Liang C."/>
            <person name="Lipzen A."/>
            <person name="Lutzoni F."/>
            <person name="Magnuson J."/>
            <person name="Mondo S."/>
            <person name="Nolan M."/>
            <person name="Ohm R."/>
            <person name="Pangilinan J."/>
            <person name="Park H.-J."/>
            <person name="Ramirez L."/>
            <person name="Alfaro M."/>
            <person name="Sun H."/>
            <person name="Tritt A."/>
            <person name="Yoshinaga Y."/>
            <person name="Zwiers L.-H."/>
            <person name="Turgeon B."/>
            <person name="Goodwin S."/>
            <person name="Spatafora J."/>
            <person name="Crous P."/>
            <person name="Grigoriev I."/>
        </authorList>
    </citation>
    <scope>NUCLEOTIDE SEQUENCE</scope>
    <source>
        <strain evidence="8">CBS 121410</strain>
    </source>
</reference>
<dbReference type="SUPFAM" id="SSF49503">
    <property type="entry name" value="Cupredoxins"/>
    <property type="match status" value="3"/>
</dbReference>
<dbReference type="InterPro" id="IPR008972">
    <property type="entry name" value="Cupredoxin"/>
</dbReference>
<dbReference type="Gene3D" id="2.60.40.420">
    <property type="entry name" value="Cupredoxins - blue copper proteins"/>
    <property type="match status" value="3"/>
</dbReference>
<keyword evidence="3" id="KW-0560">Oxidoreductase</keyword>
<evidence type="ECO:0000313" key="8">
    <source>
        <dbReference type="EMBL" id="KAF2084141.1"/>
    </source>
</evidence>
<feature type="domain" description="Plastocyanin-like" evidence="6">
    <location>
        <begin position="377"/>
        <end position="498"/>
    </location>
</feature>
<dbReference type="AlphaFoldDB" id="A0A9P4HR91"/>
<dbReference type="InterPro" id="IPR011706">
    <property type="entry name" value="Cu-oxidase_C"/>
</dbReference>
<feature type="domain" description="Plastocyanin-like" evidence="7">
    <location>
        <begin position="15"/>
        <end position="128"/>
    </location>
</feature>
<keyword evidence="4" id="KW-0186">Copper</keyword>
<dbReference type="OrthoDB" id="2121828at2759"/>
<dbReference type="InterPro" id="IPR001117">
    <property type="entry name" value="Cu-oxidase_2nd"/>
</dbReference>
<dbReference type="EMBL" id="ML978745">
    <property type="protein sequence ID" value="KAF2084141.1"/>
    <property type="molecule type" value="Genomic_DNA"/>
</dbReference>
<dbReference type="InterPro" id="IPR002355">
    <property type="entry name" value="Cu_oxidase_Cu_BS"/>
</dbReference>
<dbReference type="PANTHER" id="PTHR11709:SF145">
    <property type="entry name" value="LCC1"/>
    <property type="match status" value="1"/>
</dbReference>
<dbReference type="InterPro" id="IPR045087">
    <property type="entry name" value="Cu-oxidase_fam"/>
</dbReference>
<dbReference type="Pfam" id="PF07731">
    <property type="entry name" value="Cu-oxidase_2"/>
    <property type="match status" value="1"/>
</dbReference>
<organism evidence="8 9">
    <name type="scientific">Saccharata proteae CBS 121410</name>
    <dbReference type="NCBI Taxonomy" id="1314787"/>
    <lineage>
        <taxon>Eukaryota</taxon>
        <taxon>Fungi</taxon>
        <taxon>Dikarya</taxon>
        <taxon>Ascomycota</taxon>
        <taxon>Pezizomycotina</taxon>
        <taxon>Dothideomycetes</taxon>
        <taxon>Dothideomycetes incertae sedis</taxon>
        <taxon>Botryosphaeriales</taxon>
        <taxon>Saccharataceae</taxon>
        <taxon>Saccharata</taxon>
    </lineage>
</organism>
<evidence type="ECO:0000313" key="9">
    <source>
        <dbReference type="Proteomes" id="UP000799776"/>
    </source>
</evidence>
<evidence type="ECO:0000256" key="2">
    <source>
        <dbReference type="ARBA" id="ARBA00022723"/>
    </source>
</evidence>
<dbReference type="GO" id="GO:0016491">
    <property type="term" value="F:oxidoreductase activity"/>
    <property type="evidence" value="ECO:0007669"/>
    <property type="project" value="UniProtKB-KW"/>
</dbReference>